<feature type="signal peptide" evidence="2">
    <location>
        <begin position="1"/>
        <end position="24"/>
    </location>
</feature>
<proteinExistence type="predicted"/>
<gene>
    <name evidence="3" type="ORF">PYH38_000616</name>
</gene>
<keyword evidence="4" id="KW-1185">Reference proteome</keyword>
<reference evidence="3 4" key="1">
    <citation type="submission" date="2023-03" db="EMBL/GenBank/DDBJ databases">
        <authorList>
            <person name="Kaur S."/>
            <person name="Espinosa-Saiz D."/>
            <person name="Velazquez E."/>
            <person name="Menendez E."/>
            <person name="diCenzo G.C."/>
        </authorList>
    </citation>
    <scope>NUCLEOTIDE SEQUENCE [LARGE SCALE GENOMIC DNA]</scope>
    <source>
        <strain evidence="3 4">LMG 27395</strain>
    </source>
</reference>
<keyword evidence="2" id="KW-0732">Signal</keyword>
<organism evidence="3 4">
    <name type="scientific">Sinorhizobium numidicum</name>
    <dbReference type="NCBI Taxonomy" id="680248"/>
    <lineage>
        <taxon>Bacteria</taxon>
        <taxon>Pseudomonadati</taxon>
        <taxon>Pseudomonadota</taxon>
        <taxon>Alphaproteobacteria</taxon>
        <taxon>Hyphomicrobiales</taxon>
        <taxon>Rhizobiaceae</taxon>
        <taxon>Sinorhizobium/Ensifer group</taxon>
        <taxon>Sinorhizobium</taxon>
    </lineage>
</organism>
<sequence length="229" mass="23180">MAISKTFGRSVVALAIAIAPVASVTVGASGMAFAKSGSGGGNSGGSGKSGNGGGHRNAHSATGMQDKARASKSDRGAGDILKSLFTRGTKANKTIKAGKVAKTANVAATRPKSLNADYAGLNSLNRNYHAYINSNDRRMAAISAYAMAYAQFEAANGPGAIPTDPALSDEALRGALTSFTKEGVVTDDALAEAKEILGVGSAAGKIDQIRETLPKTSSETTDSELEIAN</sequence>
<dbReference type="EMBL" id="CP120370">
    <property type="protein sequence ID" value="WEX81227.1"/>
    <property type="molecule type" value="Genomic_DNA"/>
</dbReference>
<dbReference type="Proteomes" id="UP001235547">
    <property type="component" value="Chromosome 2"/>
</dbReference>
<evidence type="ECO:0000313" key="3">
    <source>
        <dbReference type="EMBL" id="WEX81227.1"/>
    </source>
</evidence>
<protein>
    <submittedName>
        <fullName evidence="3">Uncharacterized protein</fullName>
    </submittedName>
</protein>
<feature type="compositionally biased region" description="Gly residues" evidence="1">
    <location>
        <begin position="37"/>
        <end position="55"/>
    </location>
</feature>
<name>A0ABY8CUU7_9HYPH</name>
<dbReference type="RefSeq" id="WP_280731967.1">
    <property type="nucleotide sequence ID" value="NZ_CP120367.1"/>
</dbReference>
<evidence type="ECO:0000313" key="4">
    <source>
        <dbReference type="Proteomes" id="UP001235547"/>
    </source>
</evidence>
<evidence type="ECO:0000256" key="1">
    <source>
        <dbReference type="SAM" id="MobiDB-lite"/>
    </source>
</evidence>
<feature type="chain" id="PRO_5047549128" evidence="2">
    <location>
        <begin position="25"/>
        <end position="229"/>
    </location>
</feature>
<accession>A0ABY8CUU7</accession>
<feature type="region of interest" description="Disordered" evidence="1">
    <location>
        <begin position="210"/>
        <end position="229"/>
    </location>
</feature>
<feature type="region of interest" description="Disordered" evidence="1">
    <location>
        <begin position="37"/>
        <end position="74"/>
    </location>
</feature>
<evidence type="ECO:0000256" key="2">
    <source>
        <dbReference type="SAM" id="SignalP"/>
    </source>
</evidence>